<evidence type="ECO:0000313" key="3">
    <source>
        <dbReference type="Proteomes" id="UP000480178"/>
    </source>
</evidence>
<dbReference type="EMBL" id="CP048222">
    <property type="protein sequence ID" value="QHT68417.1"/>
    <property type="molecule type" value="Genomic_DNA"/>
</dbReference>
<dbReference type="AlphaFoldDB" id="A0A6C0GKE4"/>
<sequence>MRFALILLLLVWLAQTSKAQDTLRRTDGVLIPAKILDIKNGEITFNKTASTDSLVYIISTSEVEWIRYADGSQRTFTVPSQNKPVIKPAQQTSGTSRNIIVFRPFDLVFPTISLAYEHFSPSQKFSYRIPVSFGLNTKEERDLSYAFLYSTGKSFSTGIDLNFYLSHPDDKFRYYIGPALQLGFLRFTSPYYSPTNPNDRVTYKGTQFAILANNGFWYRTTDRFVVGADIGLGLRRRSFQEDIVYNTYYAKVSLKLSGNISVGITF</sequence>
<dbReference type="RefSeq" id="WP_162444430.1">
    <property type="nucleotide sequence ID" value="NZ_CP048222.1"/>
</dbReference>
<name>A0A6C0GKE4_9BACT</name>
<organism evidence="2 3">
    <name type="scientific">Rhodocytophaga rosea</name>
    <dbReference type="NCBI Taxonomy" id="2704465"/>
    <lineage>
        <taxon>Bacteria</taxon>
        <taxon>Pseudomonadati</taxon>
        <taxon>Bacteroidota</taxon>
        <taxon>Cytophagia</taxon>
        <taxon>Cytophagales</taxon>
        <taxon>Rhodocytophagaceae</taxon>
        <taxon>Rhodocytophaga</taxon>
    </lineage>
</organism>
<dbReference type="Proteomes" id="UP000480178">
    <property type="component" value="Chromosome"/>
</dbReference>
<gene>
    <name evidence="2" type="ORF">GXP67_18100</name>
</gene>
<feature type="chain" id="PRO_5025596229" description="Outer membrane protein beta-barrel domain-containing protein" evidence="1">
    <location>
        <begin position="20"/>
        <end position="266"/>
    </location>
</feature>
<keyword evidence="1" id="KW-0732">Signal</keyword>
<proteinExistence type="predicted"/>
<keyword evidence="3" id="KW-1185">Reference proteome</keyword>
<evidence type="ECO:0008006" key="4">
    <source>
        <dbReference type="Google" id="ProtNLM"/>
    </source>
</evidence>
<accession>A0A6C0GKE4</accession>
<feature type="signal peptide" evidence="1">
    <location>
        <begin position="1"/>
        <end position="19"/>
    </location>
</feature>
<protein>
    <recommendedName>
        <fullName evidence="4">Outer membrane protein beta-barrel domain-containing protein</fullName>
    </recommendedName>
</protein>
<evidence type="ECO:0000256" key="1">
    <source>
        <dbReference type="SAM" id="SignalP"/>
    </source>
</evidence>
<reference evidence="2 3" key="1">
    <citation type="submission" date="2020-01" db="EMBL/GenBank/DDBJ databases">
        <authorList>
            <person name="Kim M.K."/>
        </authorList>
    </citation>
    <scope>NUCLEOTIDE SEQUENCE [LARGE SCALE GENOMIC DNA]</scope>
    <source>
        <strain evidence="2 3">172606-1</strain>
    </source>
</reference>
<evidence type="ECO:0000313" key="2">
    <source>
        <dbReference type="EMBL" id="QHT68417.1"/>
    </source>
</evidence>
<dbReference type="KEGG" id="rhoz:GXP67_18100"/>